<proteinExistence type="predicted"/>
<dbReference type="AlphaFoldDB" id="A0AAD5NT92"/>
<feature type="transmembrane region" description="Helical" evidence="8">
    <location>
        <begin position="38"/>
        <end position="59"/>
    </location>
</feature>
<sequence>MKNGVIILCSLFAICCLDSLLDLPGGYVTLDQYYYFNIFIWADVVCFVTSLITIPLAMLATSFDSFYWRAVNVTAGMMIGSAVLLYASVFGWVTDIEQAATWTAKIGLIMFILFCSIELSDQLIDIMDPRLHVAACNGDVGVLQELLQEDPLALSKADLVISGSDSPLHIGAMLGHTDFAKLVMSRNPELSRELNQQGYSPIHVASIKGHLQIVTELLNFDKGLCFLKDSEGRTPLHCAAIKGRVDVITHLMSCCPESPMEVTDKGETLLHLLVNNGQKEAMVLLISSLRELNLLHKLIDHVDEDGKTALQLAIARNHKQMTKMLSKETENHEDEITEQQAVIDMDQMITGDETKIQAKKDNIPDPSRHTKLGSLHNAIIVLCSLFATCCFDAIISPPGGVWQNRPSRHVIHEENIKNISAFQSFFLDDKTTLTDLLAPNKAMSMALQSKEFLRFIFADATCFMASLMTIYLATVAVCLEKKGTYPLAVGVMLQIVILSASFLYYSIIRLTSNAGGSVAVIWPVIIFIPLPIIFASDLNEYCLRPISSRLASCYSRLRVHISNRCEKMIAKVFLTQRVTK</sequence>
<dbReference type="SMART" id="SM00248">
    <property type="entry name" value="ANK"/>
    <property type="match status" value="6"/>
</dbReference>
<dbReference type="InterPro" id="IPR026961">
    <property type="entry name" value="PGG_dom"/>
</dbReference>
<keyword evidence="2 8" id="KW-0812">Transmembrane</keyword>
<keyword evidence="12" id="KW-1185">Reference proteome</keyword>
<organism evidence="11 12">
    <name type="scientific">Acer negundo</name>
    <name type="common">Box elder</name>
    <dbReference type="NCBI Taxonomy" id="4023"/>
    <lineage>
        <taxon>Eukaryota</taxon>
        <taxon>Viridiplantae</taxon>
        <taxon>Streptophyta</taxon>
        <taxon>Embryophyta</taxon>
        <taxon>Tracheophyta</taxon>
        <taxon>Spermatophyta</taxon>
        <taxon>Magnoliopsida</taxon>
        <taxon>eudicotyledons</taxon>
        <taxon>Gunneridae</taxon>
        <taxon>Pentapetalae</taxon>
        <taxon>rosids</taxon>
        <taxon>malvids</taxon>
        <taxon>Sapindales</taxon>
        <taxon>Sapindaceae</taxon>
        <taxon>Hippocastanoideae</taxon>
        <taxon>Acereae</taxon>
        <taxon>Acer</taxon>
    </lineage>
</organism>
<dbReference type="InterPro" id="IPR002110">
    <property type="entry name" value="Ankyrin_rpt"/>
</dbReference>
<dbReference type="PANTHER" id="PTHR24186">
    <property type="entry name" value="PROTEIN PHOSPHATASE 1 REGULATORY SUBUNIT"/>
    <property type="match status" value="1"/>
</dbReference>
<gene>
    <name evidence="11" type="ORF">LWI28_027868</name>
</gene>
<feature type="transmembrane region" description="Helical" evidence="8">
    <location>
        <begin position="485"/>
        <end position="508"/>
    </location>
</feature>
<keyword evidence="9" id="KW-0732">Signal</keyword>
<dbReference type="PROSITE" id="PS50297">
    <property type="entry name" value="ANK_REP_REGION"/>
    <property type="match status" value="2"/>
</dbReference>
<feature type="signal peptide" evidence="9">
    <location>
        <begin position="1"/>
        <end position="19"/>
    </location>
</feature>
<evidence type="ECO:0000256" key="1">
    <source>
        <dbReference type="ARBA" id="ARBA00004141"/>
    </source>
</evidence>
<comment type="subcellular location">
    <subcellularLocation>
        <location evidence="1">Membrane</location>
        <topology evidence="1">Multi-pass membrane protein</topology>
    </subcellularLocation>
</comment>
<dbReference type="PANTHER" id="PTHR24186:SF38">
    <property type="entry name" value="ANKYRIN REPEAT FAMILY PROTEIN"/>
    <property type="match status" value="1"/>
</dbReference>
<evidence type="ECO:0000256" key="9">
    <source>
        <dbReference type="SAM" id="SignalP"/>
    </source>
</evidence>
<feature type="transmembrane region" description="Helical" evidence="8">
    <location>
        <begin position="452"/>
        <end position="473"/>
    </location>
</feature>
<feature type="transmembrane region" description="Helical" evidence="8">
    <location>
        <begin position="514"/>
        <end position="535"/>
    </location>
</feature>
<dbReference type="Pfam" id="PF12796">
    <property type="entry name" value="Ank_2"/>
    <property type="match status" value="2"/>
</dbReference>
<reference evidence="11" key="2">
    <citation type="submission" date="2023-02" db="EMBL/GenBank/DDBJ databases">
        <authorList>
            <person name="Swenson N.G."/>
            <person name="Wegrzyn J.L."/>
            <person name="Mcevoy S.L."/>
        </authorList>
    </citation>
    <scope>NUCLEOTIDE SEQUENCE</scope>
    <source>
        <strain evidence="11">91603</strain>
        <tissue evidence="11">Leaf</tissue>
    </source>
</reference>
<evidence type="ECO:0000313" key="12">
    <source>
        <dbReference type="Proteomes" id="UP001064489"/>
    </source>
</evidence>
<name>A0AAD5NT92_ACENE</name>
<evidence type="ECO:0000256" key="3">
    <source>
        <dbReference type="ARBA" id="ARBA00022737"/>
    </source>
</evidence>
<dbReference type="PROSITE" id="PS50088">
    <property type="entry name" value="ANK_REPEAT"/>
    <property type="match status" value="2"/>
</dbReference>
<dbReference type="Pfam" id="PF00023">
    <property type="entry name" value="Ank"/>
    <property type="match status" value="1"/>
</dbReference>
<dbReference type="EMBL" id="JAJSOW010000102">
    <property type="protein sequence ID" value="KAI9178557.1"/>
    <property type="molecule type" value="Genomic_DNA"/>
</dbReference>
<evidence type="ECO:0000313" key="11">
    <source>
        <dbReference type="EMBL" id="KAI9178557.1"/>
    </source>
</evidence>
<evidence type="ECO:0000259" key="10">
    <source>
        <dbReference type="Pfam" id="PF13962"/>
    </source>
</evidence>
<accession>A0AAD5NT92</accession>
<protein>
    <recommendedName>
        <fullName evidence="10">PGG domain-containing protein</fullName>
    </recommendedName>
</protein>
<evidence type="ECO:0000256" key="8">
    <source>
        <dbReference type="SAM" id="Phobius"/>
    </source>
</evidence>
<dbReference type="Proteomes" id="UP001064489">
    <property type="component" value="Chromosome 5"/>
</dbReference>
<evidence type="ECO:0000256" key="2">
    <source>
        <dbReference type="ARBA" id="ARBA00022692"/>
    </source>
</evidence>
<reference evidence="11" key="1">
    <citation type="journal article" date="2022" name="Plant J.">
        <title>Strategies of tolerance reflected in two North American maple genomes.</title>
        <authorList>
            <person name="McEvoy S.L."/>
            <person name="Sezen U.U."/>
            <person name="Trouern-Trend A."/>
            <person name="McMahon S.M."/>
            <person name="Schaberg P.G."/>
            <person name="Yang J."/>
            <person name="Wegrzyn J.L."/>
            <person name="Swenson N.G."/>
        </authorList>
    </citation>
    <scope>NUCLEOTIDE SEQUENCE</scope>
    <source>
        <strain evidence="11">91603</strain>
    </source>
</reference>
<dbReference type="SUPFAM" id="SSF48403">
    <property type="entry name" value="Ankyrin repeat"/>
    <property type="match status" value="1"/>
</dbReference>
<dbReference type="GO" id="GO:0005886">
    <property type="term" value="C:plasma membrane"/>
    <property type="evidence" value="ECO:0007669"/>
    <property type="project" value="TreeGrafter"/>
</dbReference>
<keyword evidence="5 7" id="KW-0040">ANK repeat</keyword>
<keyword evidence="4 8" id="KW-1133">Transmembrane helix</keyword>
<feature type="repeat" description="ANK" evidence="7">
    <location>
        <begin position="231"/>
        <end position="253"/>
    </location>
</feature>
<evidence type="ECO:0000256" key="6">
    <source>
        <dbReference type="ARBA" id="ARBA00023136"/>
    </source>
</evidence>
<evidence type="ECO:0000256" key="4">
    <source>
        <dbReference type="ARBA" id="ARBA00022989"/>
    </source>
</evidence>
<evidence type="ECO:0000256" key="7">
    <source>
        <dbReference type="PROSITE-ProRule" id="PRU00023"/>
    </source>
</evidence>
<feature type="domain" description="PGG" evidence="10">
    <location>
        <begin position="373"/>
        <end position="433"/>
    </location>
</feature>
<evidence type="ECO:0000256" key="5">
    <source>
        <dbReference type="ARBA" id="ARBA00023043"/>
    </source>
</evidence>
<comment type="caution">
    <text evidence="11">The sequence shown here is derived from an EMBL/GenBank/DDBJ whole genome shotgun (WGS) entry which is preliminary data.</text>
</comment>
<feature type="chain" id="PRO_5042076806" description="PGG domain-containing protein" evidence="9">
    <location>
        <begin position="20"/>
        <end position="580"/>
    </location>
</feature>
<feature type="repeat" description="ANK" evidence="7">
    <location>
        <begin position="197"/>
        <end position="219"/>
    </location>
</feature>
<feature type="transmembrane region" description="Helical" evidence="8">
    <location>
        <begin position="99"/>
        <end position="120"/>
    </location>
</feature>
<dbReference type="InterPro" id="IPR036770">
    <property type="entry name" value="Ankyrin_rpt-contain_sf"/>
</dbReference>
<keyword evidence="6 8" id="KW-0472">Membrane</keyword>
<feature type="transmembrane region" description="Helical" evidence="8">
    <location>
        <begin position="71"/>
        <end position="93"/>
    </location>
</feature>
<dbReference type="Gene3D" id="1.25.40.20">
    <property type="entry name" value="Ankyrin repeat-containing domain"/>
    <property type="match status" value="1"/>
</dbReference>
<keyword evidence="3" id="KW-0677">Repeat</keyword>
<dbReference type="Pfam" id="PF13962">
    <property type="entry name" value="PGG"/>
    <property type="match status" value="1"/>
</dbReference>